<dbReference type="GO" id="GO:0030170">
    <property type="term" value="F:pyridoxal phosphate binding"/>
    <property type="evidence" value="ECO:0007669"/>
    <property type="project" value="InterPro"/>
</dbReference>
<organism evidence="2 3">
    <name type="scientific">Clostridium botulinum C/D str. DC5</name>
    <dbReference type="NCBI Taxonomy" id="1443128"/>
    <lineage>
        <taxon>Bacteria</taxon>
        <taxon>Bacillati</taxon>
        <taxon>Bacillota</taxon>
        <taxon>Clostridia</taxon>
        <taxon>Eubacteriales</taxon>
        <taxon>Clostridiaceae</taxon>
        <taxon>Clostridium</taxon>
    </lineage>
</organism>
<dbReference type="Proteomes" id="UP000030014">
    <property type="component" value="Unassembled WGS sequence"/>
</dbReference>
<dbReference type="Gene3D" id="2.40.33.20">
    <property type="entry name" value="PK beta-barrel domain-like"/>
    <property type="match status" value="1"/>
</dbReference>
<evidence type="ECO:0000313" key="3">
    <source>
        <dbReference type="Proteomes" id="UP000030014"/>
    </source>
</evidence>
<feature type="domain" description="MOSC" evidence="1">
    <location>
        <begin position="14"/>
        <end position="143"/>
    </location>
</feature>
<dbReference type="PANTHER" id="PTHR36930">
    <property type="entry name" value="METAL-SULFUR CLUSTER BIOSYNTHESIS PROTEINS YUAD-RELATED"/>
    <property type="match status" value="1"/>
</dbReference>
<dbReference type="PANTHER" id="PTHR36930:SF1">
    <property type="entry name" value="MOSC DOMAIN-CONTAINING PROTEIN"/>
    <property type="match status" value="1"/>
</dbReference>
<dbReference type="AlphaFoldDB" id="A0A0A0IEG8"/>
<dbReference type="InterPro" id="IPR011037">
    <property type="entry name" value="Pyrv_Knase-like_insert_dom_sf"/>
</dbReference>
<dbReference type="InterPro" id="IPR052716">
    <property type="entry name" value="MOSC_domain"/>
</dbReference>
<dbReference type="RefSeq" id="WP_039258745.1">
    <property type="nucleotide sequence ID" value="NZ_JDRY01000043.1"/>
</dbReference>
<reference evidence="2 3" key="1">
    <citation type="submission" date="2014-01" db="EMBL/GenBank/DDBJ databases">
        <title>Plasmidome dynamics in the species complex Clostridium novyi sensu lato converts strains of independent lineages into distinctly different pathogens.</title>
        <authorList>
            <person name="Skarin H."/>
            <person name="Segerman B."/>
        </authorList>
    </citation>
    <scope>NUCLEOTIDE SEQUENCE [LARGE SCALE GENOMIC DNA]</scope>
    <source>
        <strain evidence="2 3">DC5</strain>
    </source>
</reference>
<name>A0A0A0IEG8_CLOBO</name>
<accession>A0A0A0IEG8</accession>
<dbReference type="PROSITE" id="PS51340">
    <property type="entry name" value="MOSC"/>
    <property type="match status" value="1"/>
</dbReference>
<dbReference type="SUPFAM" id="SSF50800">
    <property type="entry name" value="PK beta-barrel domain-like"/>
    <property type="match status" value="1"/>
</dbReference>
<evidence type="ECO:0000259" key="1">
    <source>
        <dbReference type="PROSITE" id="PS51340"/>
    </source>
</evidence>
<dbReference type="EMBL" id="JDRY01000043">
    <property type="protein sequence ID" value="KGM98908.1"/>
    <property type="molecule type" value="Genomic_DNA"/>
</dbReference>
<gene>
    <name evidence="2" type="ORF">Z955_09855</name>
</gene>
<dbReference type="Pfam" id="PF03473">
    <property type="entry name" value="MOSC"/>
    <property type="match status" value="1"/>
</dbReference>
<sequence>MAKVIAVNISEKKGVVKHPIEKGFFRKNHGLEGDAHAGNWHRQVSLLAKESIDKMKKLGLDKLSSGDFGENITTEGIVIHELPIGTKLEIGETEMKVTQIGKKCHNGCEIKKLVGDCIMPKEGIFTIVIKEGEIKPGDEIKIIRY</sequence>
<evidence type="ECO:0000313" key="2">
    <source>
        <dbReference type="EMBL" id="KGM98908.1"/>
    </source>
</evidence>
<dbReference type="InterPro" id="IPR005302">
    <property type="entry name" value="MoCF_Sase_C"/>
</dbReference>
<proteinExistence type="predicted"/>
<comment type="caution">
    <text evidence="2">The sequence shown here is derived from an EMBL/GenBank/DDBJ whole genome shotgun (WGS) entry which is preliminary data.</text>
</comment>
<protein>
    <submittedName>
        <fullName evidence="2">Molybdenum cofactor sulfurase</fullName>
    </submittedName>
</protein>
<dbReference type="GO" id="GO:0030151">
    <property type="term" value="F:molybdenum ion binding"/>
    <property type="evidence" value="ECO:0007669"/>
    <property type="project" value="InterPro"/>
</dbReference>
<dbReference type="GO" id="GO:0003824">
    <property type="term" value="F:catalytic activity"/>
    <property type="evidence" value="ECO:0007669"/>
    <property type="project" value="InterPro"/>
</dbReference>